<evidence type="ECO:0000313" key="14">
    <source>
        <dbReference type="EMBL" id="VAW07740.1"/>
    </source>
</evidence>
<dbReference type="AlphaFoldDB" id="A0A3B0STE7"/>
<accession>A0A3B0STE7</accession>
<dbReference type="GO" id="GO:0046872">
    <property type="term" value="F:metal ion binding"/>
    <property type="evidence" value="ECO:0007669"/>
    <property type="project" value="UniProtKB-KW"/>
</dbReference>
<comment type="similarity">
    <text evidence="2">Belongs to the Nth/MutY family.</text>
</comment>
<dbReference type="PANTHER" id="PTHR10359">
    <property type="entry name" value="A/G-SPECIFIC ADENINE GLYCOSYLASE/ENDONUCLEASE III"/>
    <property type="match status" value="1"/>
</dbReference>
<keyword evidence="6" id="KW-0378">Hydrolase</keyword>
<keyword evidence="14" id="KW-0255">Endonuclease</keyword>
<dbReference type="HAMAP" id="MF_00942">
    <property type="entry name" value="Nth"/>
    <property type="match status" value="1"/>
</dbReference>
<gene>
    <name evidence="14" type="ORF">MNBD_ACTINO02-1096</name>
</gene>
<dbReference type="GO" id="GO:0006285">
    <property type="term" value="P:base-excision repair, AP site formation"/>
    <property type="evidence" value="ECO:0007669"/>
    <property type="project" value="TreeGrafter"/>
</dbReference>
<evidence type="ECO:0000256" key="1">
    <source>
        <dbReference type="ARBA" id="ARBA00001966"/>
    </source>
</evidence>
<dbReference type="InterPro" id="IPR023170">
    <property type="entry name" value="HhH_base_excis_C"/>
</dbReference>
<evidence type="ECO:0000256" key="11">
    <source>
        <dbReference type="ARBA" id="ARBA00023239"/>
    </source>
</evidence>
<dbReference type="FunFam" id="1.10.1670.10:FF:000001">
    <property type="entry name" value="Endonuclease III"/>
    <property type="match status" value="1"/>
</dbReference>
<comment type="cofactor">
    <cofactor evidence="1">
        <name>[4Fe-4S] cluster</name>
        <dbReference type="ChEBI" id="CHEBI:49883"/>
    </cofactor>
</comment>
<dbReference type="SUPFAM" id="SSF48150">
    <property type="entry name" value="DNA-glycosylase"/>
    <property type="match status" value="1"/>
</dbReference>
<evidence type="ECO:0000256" key="4">
    <source>
        <dbReference type="ARBA" id="ARBA00022723"/>
    </source>
</evidence>
<dbReference type="PANTHER" id="PTHR10359:SF18">
    <property type="entry name" value="ENDONUCLEASE III"/>
    <property type="match status" value="1"/>
</dbReference>
<dbReference type="GO" id="GO:0003677">
    <property type="term" value="F:DNA binding"/>
    <property type="evidence" value="ECO:0007669"/>
    <property type="project" value="UniProtKB-KW"/>
</dbReference>
<dbReference type="InterPro" id="IPR000445">
    <property type="entry name" value="HhH_motif"/>
</dbReference>
<keyword evidence="12" id="KW-0326">Glycosidase</keyword>
<dbReference type="SMART" id="SM00478">
    <property type="entry name" value="ENDO3c"/>
    <property type="match status" value="1"/>
</dbReference>
<dbReference type="CDD" id="cd00056">
    <property type="entry name" value="ENDO3c"/>
    <property type="match status" value="1"/>
</dbReference>
<proteinExistence type="inferred from homology"/>
<keyword evidence="7" id="KW-0408">Iron</keyword>
<keyword evidence="10" id="KW-0234">DNA repair</keyword>
<evidence type="ECO:0000256" key="9">
    <source>
        <dbReference type="ARBA" id="ARBA00023125"/>
    </source>
</evidence>
<dbReference type="InterPro" id="IPR004035">
    <property type="entry name" value="Endouclease-III_FeS-bd_BS"/>
</dbReference>
<dbReference type="Pfam" id="PF00633">
    <property type="entry name" value="HHH"/>
    <property type="match status" value="1"/>
</dbReference>
<evidence type="ECO:0000256" key="6">
    <source>
        <dbReference type="ARBA" id="ARBA00022801"/>
    </source>
</evidence>
<dbReference type="InterPro" id="IPR003265">
    <property type="entry name" value="HhH-GPD_domain"/>
</dbReference>
<evidence type="ECO:0000256" key="10">
    <source>
        <dbReference type="ARBA" id="ARBA00023204"/>
    </source>
</evidence>
<dbReference type="GO" id="GO:0019104">
    <property type="term" value="F:DNA N-glycosylase activity"/>
    <property type="evidence" value="ECO:0007669"/>
    <property type="project" value="UniProtKB-ARBA"/>
</dbReference>
<keyword evidence="8" id="KW-0411">Iron-sulfur</keyword>
<dbReference type="EC" id="4.2.99.18" evidence="14"/>
<dbReference type="Pfam" id="PF00730">
    <property type="entry name" value="HhH-GPD"/>
    <property type="match status" value="1"/>
</dbReference>
<feature type="domain" description="HhH-GPD" evidence="13">
    <location>
        <begin position="50"/>
        <end position="197"/>
    </location>
</feature>
<keyword evidence="5" id="KW-0227">DNA damage</keyword>
<evidence type="ECO:0000256" key="5">
    <source>
        <dbReference type="ARBA" id="ARBA00022763"/>
    </source>
</evidence>
<dbReference type="EMBL" id="UOEK01000416">
    <property type="protein sequence ID" value="VAW07740.1"/>
    <property type="molecule type" value="Genomic_DNA"/>
</dbReference>
<dbReference type="InterPro" id="IPR005759">
    <property type="entry name" value="Nth"/>
</dbReference>
<dbReference type="Gene3D" id="1.10.340.30">
    <property type="entry name" value="Hypothetical protein, domain 2"/>
    <property type="match status" value="1"/>
</dbReference>
<keyword evidence="14" id="KW-0540">Nuclease</keyword>
<evidence type="ECO:0000256" key="8">
    <source>
        <dbReference type="ARBA" id="ARBA00023014"/>
    </source>
</evidence>
<sequence length="225" mass="25178">MASTPVIPNPSPDERRNARTIYRRIKKRYPAMRTALEYRDAWQLLVSTVLSAQTTDETVNKVAPKLFQEWPTPEDLANAPLEAVEQVVYSTGYYRQKAKSVVSLAADVVDKFGGEVPDDLDALVTLRGVGRKTASVVLAEVWDRPAIAVDTHVKRVTNRLGITSFSDPVKIEFHLKALLPESEWSGVSMRIIQFGRDVCDAKKPRCWACPLFDRCAYDLKATDPG</sequence>
<name>A0A3B0STE7_9ZZZZ</name>
<reference evidence="14" key="1">
    <citation type="submission" date="2018-06" db="EMBL/GenBank/DDBJ databases">
        <authorList>
            <person name="Zhirakovskaya E."/>
        </authorList>
    </citation>
    <scope>NUCLEOTIDE SEQUENCE</scope>
</reference>
<evidence type="ECO:0000256" key="2">
    <source>
        <dbReference type="ARBA" id="ARBA00008343"/>
    </source>
</evidence>
<evidence type="ECO:0000256" key="3">
    <source>
        <dbReference type="ARBA" id="ARBA00022485"/>
    </source>
</evidence>
<protein>
    <submittedName>
        <fullName evidence="14">Endonuclease III</fullName>
        <ecNumber evidence="14">4.2.99.18</ecNumber>
    </submittedName>
</protein>
<evidence type="ECO:0000256" key="12">
    <source>
        <dbReference type="ARBA" id="ARBA00023295"/>
    </source>
</evidence>
<keyword evidence="9" id="KW-0238">DNA-binding</keyword>
<dbReference type="NCBIfam" id="TIGR01083">
    <property type="entry name" value="nth"/>
    <property type="match status" value="1"/>
</dbReference>
<dbReference type="FunFam" id="1.10.340.30:FF:000001">
    <property type="entry name" value="Endonuclease III"/>
    <property type="match status" value="1"/>
</dbReference>
<dbReference type="InterPro" id="IPR011257">
    <property type="entry name" value="DNA_glycosylase"/>
</dbReference>
<evidence type="ECO:0000259" key="13">
    <source>
        <dbReference type="SMART" id="SM00478"/>
    </source>
</evidence>
<organism evidence="14">
    <name type="scientific">hydrothermal vent metagenome</name>
    <dbReference type="NCBI Taxonomy" id="652676"/>
    <lineage>
        <taxon>unclassified sequences</taxon>
        <taxon>metagenomes</taxon>
        <taxon>ecological metagenomes</taxon>
    </lineage>
</organism>
<dbReference type="PIRSF" id="PIRSF001435">
    <property type="entry name" value="Nth"/>
    <property type="match status" value="1"/>
</dbReference>
<dbReference type="PROSITE" id="PS00764">
    <property type="entry name" value="ENDONUCLEASE_III_1"/>
    <property type="match status" value="1"/>
</dbReference>
<keyword evidence="3" id="KW-0004">4Fe-4S</keyword>
<keyword evidence="4" id="KW-0479">Metal-binding</keyword>
<dbReference type="GO" id="GO:0140078">
    <property type="term" value="F:class I DNA-(apurinic or apyrimidinic site) endonuclease activity"/>
    <property type="evidence" value="ECO:0007669"/>
    <property type="project" value="UniProtKB-EC"/>
</dbReference>
<dbReference type="GO" id="GO:0051539">
    <property type="term" value="F:4 iron, 4 sulfur cluster binding"/>
    <property type="evidence" value="ECO:0007669"/>
    <property type="project" value="UniProtKB-KW"/>
</dbReference>
<keyword evidence="11 14" id="KW-0456">Lyase</keyword>
<evidence type="ECO:0000256" key="7">
    <source>
        <dbReference type="ARBA" id="ARBA00023004"/>
    </source>
</evidence>
<dbReference type="Gene3D" id="1.10.1670.10">
    <property type="entry name" value="Helix-hairpin-Helix base-excision DNA repair enzymes (C-terminal)"/>
    <property type="match status" value="1"/>
</dbReference>